<gene>
    <name evidence="1" type="ORF">LVIROSA_LOCUS24768</name>
</gene>
<keyword evidence="2" id="KW-1185">Reference proteome</keyword>
<dbReference type="Proteomes" id="UP001157418">
    <property type="component" value="Unassembled WGS sequence"/>
</dbReference>
<protein>
    <submittedName>
        <fullName evidence="1">Uncharacterized protein</fullName>
    </submittedName>
</protein>
<evidence type="ECO:0000313" key="1">
    <source>
        <dbReference type="EMBL" id="CAH1438510.1"/>
    </source>
</evidence>
<reference evidence="1 2" key="1">
    <citation type="submission" date="2022-01" db="EMBL/GenBank/DDBJ databases">
        <authorList>
            <person name="Xiong W."/>
            <person name="Schranz E."/>
        </authorList>
    </citation>
    <scope>NUCLEOTIDE SEQUENCE [LARGE SCALE GENOMIC DNA]</scope>
</reference>
<evidence type="ECO:0000313" key="2">
    <source>
        <dbReference type="Proteomes" id="UP001157418"/>
    </source>
</evidence>
<organism evidence="1 2">
    <name type="scientific">Lactuca virosa</name>
    <dbReference type="NCBI Taxonomy" id="75947"/>
    <lineage>
        <taxon>Eukaryota</taxon>
        <taxon>Viridiplantae</taxon>
        <taxon>Streptophyta</taxon>
        <taxon>Embryophyta</taxon>
        <taxon>Tracheophyta</taxon>
        <taxon>Spermatophyta</taxon>
        <taxon>Magnoliopsida</taxon>
        <taxon>eudicotyledons</taxon>
        <taxon>Gunneridae</taxon>
        <taxon>Pentapetalae</taxon>
        <taxon>asterids</taxon>
        <taxon>campanulids</taxon>
        <taxon>Asterales</taxon>
        <taxon>Asteraceae</taxon>
        <taxon>Cichorioideae</taxon>
        <taxon>Cichorieae</taxon>
        <taxon>Lactucinae</taxon>
        <taxon>Lactuca</taxon>
    </lineage>
</organism>
<accession>A0AAU9NLI9</accession>
<comment type="caution">
    <text evidence="1">The sequence shown here is derived from an EMBL/GenBank/DDBJ whole genome shotgun (WGS) entry which is preliminary data.</text>
</comment>
<sequence length="111" mass="12325">MSSDSSVSHSLRLAGCPPIPAATLLRLTACYFPQALAPTPPAPPAVAASKLCSRVICKEGSEENREETERERFPQNSFGMTQIEEKGRYIVIFYPRIPPKLRGFGEKRIVY</sequence>
<name>A0AAU9NLI9_9ASTR</name>
<dbReference type="EMBL" id="CAKMRJ010004445">
    <property type="protein sequence ID" value="CAH1438510.1"/>
    <property type="molecule type" value="Genomic_DNA"/>
</dbReference>
<dbReference type="AlphaFoldDB" id="A0AAU9NLI9"/>
<proteinExistence type="predicted"/>